<accession>A0A7R9BGP8</accession>
<gene>
    <name evidence="2" type="ORF">NMOB1V02_LOCUS2793</name>
</gene>
<evidence type="ECO:0000313" key="2">
    <source>
        <dbReference type="EMBL" id="CAD7274983.1"/>
    </source>
</evidence>
<dbReference type="EMBL" id="CAJPEX010000337">
    <property type="protein sequence ID" value="CAG0915135.1"/>
    <property type="molecule type" value="Genomic_DNA"/>
</dbReference>
<organism evidence="2">
    <name type="scientific">Notodromas monacha</name>
    <dbReference type="NCBI Taxonomy" id="399045"/>
    <lineage>
        <taxon>Eukaryota</taxon>
        <taxon>Metazoa</taxon>
        <taxon>Ecdysozoa</taxon>
        <taxon>Arthropoda</taxon>
        <taxon>Crustacea</taxon>
        <taxon>Oligostraca</taxon>
        <taxon>Ostracoda</taxon>
        <taxon>Podocopa</taxon>
        <taxon>Podocopida</taxon>
        <taxon>Cypridocopina</taxon>
        <taxon>Cypridoidea</taxon>
        <taxon>Cyprididae</taxon>
        <taxon>Notodromas</taxon>
    </lineage>
</organism>
<sequence length="113" mass="12635">MPATSTKVKSASDSTGYSIEISQRFHSIQQKKPKQAPPKTSPASVSFEEEPEVTTTYEDELSWCIKELQTLLDQKGKASEKKGNIGCCERLEYFAQFEGTDGEETNGNEKHAW</sequence>
<protein>
    <submittedName>
        <fullName evidence="2">Uncharacterized protein</fullName>
    </submittedName>
</protein>
<proteinExistence type="predicted"/>
<name>A0A7R9BGP8_9CRUS</name>
<dbReference type="Proteomes" id="UP000678499">
    <property type="component" value="Unassembled WGS sequence"/>
</dbReference>
<evidence type="ECO:0000313" key="3">
    <source>
        <dbReference type="Proteomes" id="UP000678499"/>
    </source>
</evidence>
<reference evidence="2" key="1">
    <citation type="submission" date="2020-11" db="EMBL/GenBank/DDBJ databases">
        <authorList>
            <person name="Tran Van P."/>
        </authorList>
    </citation>
    <scope>NUCLEOTIDE SEQUENCE</scope>
</reference>
<keyword evidence="3" id="KW-1185">Reference proteome</keyword>
<feature type="region of interest" description="Disordered" evidence="1">
    <location>
        <begin position="26"/>
        <end position="52"/>
    </location>
</feature>
<dbReference type="AlphaFoldDB" id="A0A7R9BGP8"/>
<evidence type="ECO:0000256" key="1">
    <source>
        <dbReference type="SAM" id="MobiDB-lite"/>
    </source>
</evidence>
<dbReference type="EMBL" id="OA882374">
    <property type="protein sequence ID" value="CAD7274983.1"/>
    <property type="molecule type" value="Genomic_DNA"/>
</dbReference>